<feature type="domain" description="N-acetyltransferase" evidence="1">
    <location>
        <begin position="164"/>
        <end position="245"/>
    </location>
</feature>
<protein>
    <recommendedName>
        <fullName evidence="1">N-acetyltransferase domain-containing protein</fullName>
    </recommendedName>
</protein>
<organism evidence="2">
    <name type="scientific">Eremomyces bilateralis CBS 781.70</name>
    <dbReference type="NCBI Taxonomy" id="1392243"/>
    <lineage>
        <taxon>Eukaryota</taxon>
        <taxon>Fungi</taxon>
        <taxon>Dikarya</taxon>
        <taxon>Ascomycota</taxon>
        <taxon>Pezizomycotina</taxon>
        <taxon>Dothideomycetes</taxon>
        <taxon>Dothideomycetes incertae sedis</taxon>
        <taxon>Eremomycetales</taxon>
        <taxon>Eremomycetaceae</taxon>
        <taxon>Eremomyces</taxon>
    </lineage>
</organism>
<accession>A0A6G1G521</accession>
<dbReference type="PANTHER" id="PTHR42791">
    <property type="entry name" value="GNAT FAMILY ACETYLTRANSFERASE"/>
    <property type="match status" value="1"/>
</dbReference>
<dbReference type="InterPro" id="IPR000182">
    <property type="entry name" value="GNAT_dom"/>
</dbReference>
<evidence type="ECO:0000313" key="3">
    <source>
        <dbReference type="Proteomes" id="UP000504638"/>
    </source>
</evidence>
<dbReference type="Gene3D" id="3.40.630.30">
    <property type="match status" value="1"/>
</dbReference>
<dbReference type="PROSITE" id="PS51186">
    <property type="entry name" value="GNAT"/>
    <property type="match status" value="1"/>
</dbReference>
<dbReference type="EMBL" id="ML975156">
    <property type="protein sequence ID" value="KAF1812929.1"/>
    <property type="molecule type" value="Genomic_DNA"/>
</dbReference>
<reference evidence="2 4" key="1">
    <citation type="submission" date="2020-01" db="EMBL/GenBank/DDBJ databases">
        <authorList>
            <consortium name="DOE Joint Genome Institute"/>
            <person name="Haridas S."/>
            <person name="Albert R."/>
            <person name="Binder M."/>
            <person name="Bloem J."/>
            <person name="Labutti K."/>
            <person name="Salamov A."/>
            <person name="Andreopoulos B."/>
            <person name="Baker S.E."/>
            <person name="Barry K."/>
            <person name="Bills G."/>
            <person name="Bluhm B.H."/>
            <person name="Cannon C."/>
            <person name="Castanera R."/>
            <person name="Culley D.E."/>
            <person name="Daum C."/>
            <person name="Ezra D."/>
            <person name="Gonzalez J.B."/>
            <person name="Henrissat B."/>
            <person name="Kuo A."/>
            <person name="Liang C."/>
            <person name="Lipzen A."/>
            <person name="Lutzoni F."/>
            <person name="Magnuson J."/>
            <person name="Mondo S."/>
            <person name="Nolan M."/>
            <person name="Ohm R."/>
            <person name="Pangilinan J."/>
            <person name="Park H.-J."/>
            <person name="Ramirez L."/>
            <person name="Alfaro M."/>
            <person name="Sun H."/>
            <person name="Tritt A."/>
            <person name="Yoshinaga Y."/>
            <person name="Zwiers L.-H."/>
            <person name="Turgeon B.G."/>
            <person name="Goodwin S.B."/>
            <person name="Spatafora J.W."/>
            <person name="Crous P.W."/>
            <person name="Grigoriev I.V."/>
        </authorList>
    </citation>
    <scope>NUCLEOTIDE SEQUENCE</scope>
    <source>
        <strain evidence="2 4">CBS 781.70</strain>
    </source>
</reference>
<evidence type="ECO:0000259" key="1">
    <source>
        <dbReference type="PROSITE" id="PS51186"/>
    </source>
</evidence>
<dbReference type="RefSeq" id="XP_033534560.1">
    <property type="nucleotide sequence ID" value="XM_033676358.1"/>
</dbReference>
<evidence type="ECO:0000313" key="4">
    <source>
        <dbReference type="RefSeq" id="XP_033534560.1"/>
    </source>
</evidence>
<dbReference type="InterPro" id="IPR016181">
    <property type="entry name" value="Acyl_CoA_acyltransferase"/>
</dbReference>
<reference evidence="4" key="3">
    <citation type="submission" date="2025-04" db="UniProtKB">
        <authorList>
            <consortium name="RefSeq"/>
        </authorList>
    </citation>
    <scope>IDENTIFICATION</scope>
    <source>
        <strain evidence="4">CBS 781.70</strain>
    </source>
</reference>
<dbReference type="CDD" id="cd04301">
    <property type="entry name" value="NAT_SF"/>
    <property type="match status" value="1"/>
</dbReference>
<evidence type="ECO:0000313" key="2">
    <source>
        <dbReference type="EMBL" id="KAF1812929.1"/>
    </source>
</evidence>
<keyword evidence="3" id="KW-1185">Reference proteome</keyword>
<dbReference type="Proteomes" id="UP000504638">
    <property type="component" value="Unplaced"/>
</dbReference>
<gene>
    <name evidence="2 4" type="ORF">P152DRAFT_396460</name>
</gene>
<name>A0A6G1G521_9PEZI</name>
<reference evidence="4" key="2">
    <citation type="submission" date="2020-04" db="EMBL/GenBank/DDBJ databases">
        <authorList>
            <consortium name="NCBI Genome Project"/>
        </authorList>
    </citation>
    <scope>NUCLEOTIDE SEQUENCE</scope>
    <source>
        <strain evidence="4">CBS 781.70</strain>
    </source>
</reference>
<dbReference type="SUPFAM" id="SSF55729">
    <property type="entry name" value="Acyl-CoA N-acyltransferases (Nat)"/>
    <property type="match status" value="1"/>
</dbReference>
<dbReference type="GO" id="GO:0016747">
    <property type="term" value="F:acyltransferase activity, transferring groups other than amino-acyl groups"/>
    <property type="evidence" value="ECO:0007669"/>
    <property type="project" value="InterPro"/>
</dbReference>
<dbReference type="Pfam" id="PF13508">
    <property type="entry name" value="Acetyltransf_7"/>
    <property type="match status" value="1"/>
</dbReference>
<dbReference type="PANTHER" id="PTHR42791:SF16">
    <property type="entry name" value="N-ACETYLTRANSFERASE DOMAIN-CONTAINING PROTEIN"/>
    <property type="match status" value="1"/>
</dbReference>
<dbReference type="OrthoDB" id="2115692at2759"/>
<dbReference type="GeneID" id="54416928"/>
<proteinExistence type="predicted"/>
<dbReference type="AlphaFoldDB" id="A0A6G1G521"/>
<dbReference type="InterPro" id="IPR052523">
    <property type="entry name" value="Trichothecene_AcTrans"/>
</dbReference>
<sequence length="267" mass="30526">MATSINPRPALPPFSLRPARRSEQPTLANVYARGFWKDVLFGDYIHPYREKYPADNDLYWLRRMQVEWWDWTHRFIVSTVNDEKIGKEIVTGVAHWARLGPEGAKKYGLRWWDPRRIILPLSHLYTSITSCFFPNRAAHPDLEDVIERAYPFINPWTGSREESWYLEWLAVAPEYHGQGHGRALVQWGLDRAKEENICASVIAAYGKEKFYENCGFNNTAGTAGQGEGNPLADTPGGVVYFRDVPWESNGLANGHDSSLTNGLRQKS</sequence>